<evidence type="ECO:0000256" key="1">
    <source>
        <dbReference type="SAM" id="MobiDB-lite"/>
    </source>
</evidence>
<dbReference type="Proteomes" id="UP001159364">
    <property type="component" value="Linkage Group LG05"/>
</dbReference>
<feature type="region of interest" description="Disordered" evidence="1">
    <location>
        <begin position="325"/>
        <end position="346"/>
    </location>
</feature>
<gene>
    <name evidence="3" type="ORF">K2173_013179</name>
</gene>
<sequence>MEEQSWPAETPIELEEGDMVHQAGDHRGGIKLSQTFKDKLDQQSTKAVEVKLLGRRIGYQALSSSPRALWKPLSPLKLVNLEQDFFLVRFIEDTDYLQALTDGPWLMHGQTLSVQWWVFIFRPKHEEVARAVTWIHFPDLPIDRYQPKILTGLGNLVGAMVKIDEMALLAHRGHYVCIAVDIDLNQPLKTSVELDGEILLVEYKGLLNYVTLVRRPPMQLLQRTNINTVSHQSSSGRKNESFQKIGSRYSALIEKETVEVIENIVEEAPQPNNFMGLGHRMHLMDFLGSSKQTSSRLIFKTTGPKQQARTRPKGQKGIQNRLLQGESSRANPTPEQNSALAPQVQI</sequence>
<dbReference type="InterPro" id="IPR040256">
    <property type="entry name" value="At4g02000-like"/>
</dbReference>
<accession>A0AAV8TG88</accession>
<evidence type="ECO:0000313" key="4">
    <source>
        <dbReference type="Proteomes" id="UP001159364"/>
    </source>
</evidence>
<proteinExistence type="predicted"/>
<dbReference type="Pfam" id="PF14111">
    <property type="entry name" value="DUF4283"/>
    <property type="match status" value="1"/>
</dbReference>
<name>A0AAV8TG88_9ROSI</name>
<dbReference type="PANTHER" id="PTHR31286">
    <property type="entry name" value="GLYCINE-RICH CELL WALL STRUCTURAL PROTEIN 1.8-LIKE"/>
    <property type="match status" value="1"/>
</dbReference>
<comment type="caution">
    <text evidence="3">The sequence shown here is derived from an EMBL/GenBank/DDBJ whole genome shotgun (WGS) entry which is preliminary data.</text>
</comment>
<feature type="domain" description="DUF4283" evidence="2">
    <location>
        <begin position="50"/>
        <end position="121"/>
    </location>
</feature>
<dbReference type="InterPro" id="IPR025558">
    <property type="entry name" value="DUF4283"/>
</dbReference>
<evidence type="ECO:0000259" key="2">
    <source>
        <dbReference type="Pfam" id="PF14111"/>
    </source>
</evidence>
<keyword evidence="4" id="KW-1185">Reference proteome</keyword>
<dbReference type="AlphaFoldDB" id="A0AAV8TG88"/>
<dbReference type="EMBL" id="JAIWQS010000005">
    <property type="protein sequence ID" value="KAJ8765421.1"/>
    <property type="molecule type" value="Genomic_DNA"/>
</dbReference>
<reference evidence="3 4" key="1">
    <citation type="submission" date="2021-09" db="EMBL/GenBank/DDBJ databases">
        <title>Genomic insights and catalytic innovation underlie evolution of tropane alkaloids biosynthesis.</title>
        <authorList>
            <person name="Wang Y.-J."/>
            <person name="Tian T."/>
            <person name="Huang J.-P."/>
            <person name="Huang S.-X."/>
        </authorList>
    </citation>
    <scope>NUCLEOTIDE SEQUENCE [LARGE SCALE GENOMIC DNA]</scope>
    <source>
        <strain evidence="3">KIB-2018</strain>
        <tissue evidence="3">Leaf</tissue>
    </source>
</reference>
<organism evidence="3 4">
    <name type="scientific">Erythroxylum novogranatense</name>
    <dbReference type="NCBI Taxonomy" id="1862640"/>
    <lineage>
        <taxon>Eukaryota</taxon>
        <taxon>Viridiplantae</taxon>
        <taxon>Streptophyta</taxon>
        <taxon>Embryophyta</taxon>
        <taxon>Tracheophyta</taxon>
        <taxon>Spermatophyta</taxon>
        <taxon>Magnoliopsida</taxon>
        <taxon>eudicotyledons</taxon>
        <taxon>Gunneridae</taxon>
        <taxon>Pentapetalae</taxon>
        <taxon>rosids</taxon>
        <taxon>fabids</taxon>
        <taxon>Malpighiales</taxon>
        <taxon>Erythroxylaceae</taxon>
        <taxon>Erythroxylum</taxon>
    </lineage>
</organism>
<feature type="region of interest" description="Disordered" evidence="1">
    <location>
        <begin position="300"/>
        <end position="319"/>
    </location>
</feature>
<protein>
    <recommendedName>
        <fullName evidence="2">DUF4283 domain-containing protein</fullName>
    </recommendedName>
</protein>
<evidence type="ECO:0000313" key="3">
    <source>
        <dbReference type="EMBL" id="KAJ8765421.1"/>
    </source>
</evidence>
<dbReference type="PANTHER" id="PTHR31286:SF99">
    <property type="entry name" value="DUF4283 DOMAIN-CONTAINING PROTEIN"/>
    <property type="match status" value="1"/>
</dbReference>